<evidence type="ECO:0000313" key="1">
    <source>
        <dbReference type="EMBL" id="KAL3811265.1"/>
    </source>
</evidence>
<comment type="caution">
    <text evidence="1">The sequence shown here is derived from an EMBL/GenBank/DDBJ whole genome shotgun (WGS) entry which is preliminary data.</text>
</comment>
<sequence>MLTRHQLMDALNENGLYAAKCYHEMLDDSPLSPVVAPRGKYKTDSSEKNKSFFPSILRTINEAISDFSSPVRDAPAPSPSFEECEFIATSAIVKNDPEGLKVSSQMSVYSSGKTPIRESIDPPPDEEIAESSIEVPLDYTPKDSVSVEEITRYSDNAGGCCNVIVDNDDDSFTDEKNYEGDELMPMGRKKNAEQSNEAESYEPFSAVEDVKPGAVAVVKEEIHRDEEVMTTNGDDADTQENYVPEIETLNSDEANQNVEYLNISNNGDLVVLKSPPEPEPELPPQSKIFPASYLSYHDVHKDLFKETKTKLDELSDIVRYVDDWEQIVHKCVVSRYAEYSKIRSGVCHYEKKVDSLVADIEKLKQKNRLVPPKQIDKLERNQIKLEGTRKTHDKNGETLLMFLDEVVLRSWRDAFPLLRKSIISELSFAAVNQEHLVRLGESLAMLDMIGSEESIETEGRLTTFDNCNPEDIYTGVKKDHEEFSFK</sequence>
<name>A0ABD3RE17_9STRA</name>
<dbReference type="EMBL" id="JALLPB020000271">
    <property type="protein sequence ID" value="KAL3811265.1"/>
    <property type="molecule type" value="Genomic_DNA"/>
</dbReference>
<dbReference type="Proteomes" id="UP001530377">
    <property type="component" value="Unassembled WGS sequence"/>
</dbReference>
<proteinExistence type="predicted"/>
<accession>A0ABD3RE17</accession>
<reference evidence="1 2" key="1">
    <citation type="submission" date="2024-10" db="EMBL/GenBank/DDBJ databases">
        <title>Updated reference genomes for cyclostephanoid diatoms.</title>
        <authorList>
            <person name="Roberts W.R."/>
            <person name="Alverson A.J."/>
        </authorList>
    </citation>
    <scope>NUCLEOTIDE SEQUENCE [LARGE SCALE GENOMIC DNA]</scope>
    <source>
        <strain evidence="1 2">AJA228-03</strain>
    </source>
</reference>
<keyword evidence="2" id="KW-1185">Reference proteome</keyword>
<dbReference type="Gene3D" id="1.20.1270.60">
    <property type="entry name" value="Arfaptin homology (AH) domain/BAR domain"/>
    <property type="match status" value="1"/>
</dbReference>
<evidence type="ECO:0000313" key="2">
    <source>
        <dbReference type="Proteomes" id="UP001530377"/>
    </source>
</evidence>
<protein>
    <submittedName>
        <fullName evidence="1">Uncharacterized protein</fullName>
    </submittedName>
</protein>
<dbReference type="InterPro" id="IPR027267">
    <property type="entry name" value="AH/BAR_dom_sf"/>
</dbReference>
<gene>
    <name evidence="1" type="ORF">ACHAXA_003364</name>
</gene>
<dbReference type="AlphaFoldDB" id="A0ABD3RE17"/>
<organism evidence="1 2">
    <name type="scientific">Cyclostephanos tholiformis</name>
    <dbReference type="NCBI Taxonomy" id="382380"/>
    <lineage>
        <taxon>Eukaryota</taxon>
        <taxon>Sar</taxon>
        <taxon>Stramenopiles</taxon>
        <taxon>Ochrophyta</taxon>
        <taxon>Bacillariophyta</taxon>
        <taxon>Coscinodiscophyceae</taxon>
        <taxon>Thalassiosirophycidae</taxon>
        <taxon>Stephanodiscales</taxon>
        <taxon>Stephanodiscaceae</taxon>
        <taxon>Cyclostephanos</taxon>
    </lineage>
</organism>